<name>H8KQC3_SOLCM</name>
<evidence type="ECO:0000256" key="2">
    <source>
        <dbReference type="ARBA" id="ARBA00006555"/>
    </source>
</evidence>
<sequence length="899" mass="102388">MKTKILLVTLLLISNFSFAQTINNNWPQGKFKLNISNLNYTTYLSAKNTFWMQMTDKKGGFNFFTVGSYKVKNDTVLFYLDKSAYPLKALYKKNTSTTNNTKTIVITIDSLNYISSNDFKIATGNSFKKDQLVDFTDSISIEEGTKKKSIKVKLPVGDSLYVTHSRYPSSQLTVFALPKNVQQIRLKFNDVYFSNSDVVTCVKGENANELIMIEHRKPFLSFFYVGNVSNEEDKLLIAQKDIPDNGFDFLPRSRVYTDTSVVKKSDYDYDTEEYVKKDTIKIYTNFEEAQRLAKEQNKFLVLYCEKVASKEDSYYSFQQFIKEANTESYIKTDYFNKNFVLYNVPESDLKRLKGYGVKSYPGTVILAPTGQLLYYSYGKSFYELQSNFTYSSYLFAEKLWLVYNKSVLMPQLQKEPDNTKLQEAYLNNIPDYYGFYDDAVSVSDYEKSKDKFESSMDYSIDGSFVLKSLNKLVIGYSLGKADTTNAKLILKVLGYLANSKSMNADDFIYSMDAAGIPQFTPAFDYLIRNYNGLSAYTYTDNDYYKQPKTLYVLLSKLINADKYNEVDREKGIIAQQIFIEALPQVIHYEVPLLIRKEIYYAYDKLLSNEAIGLLDKYAATFGAKKDVLSYAKSLFKQLVADSISYDYVNSTSTTYSYSSSDDKASDAAFIYQTADLLNSAAWKCYQFSTDDGTLTKALNWSVLSVELEAENPYFIDTRAHLLYRLAHKEQAIEQQQKAVNIIKAKKGDQTVTDKQILIDLRKMIAGTLSTDSENSSADNHYRIDPPKVENLVASEVYEKVEVAPVYEGGEKAMKAFINDQLNYPIKALNAHVSGTVFISFVITSDGSIANINVDKSLGYGCDEEATRLVKSMAIWEPGKMHGKPVNVKYTLPVKFELPN</sequence>
<evidence type="ECO:0000313" key="12">
    <source>
        <dbReference type="EMBL" id="AFD06418.1"/>
    </source>
</evidence>
<dbReference type="PANTHER" id="PTHR33446:SF2">
    <property type="entry name" value="PROTEIN TONB"/>
    <property type="match status" value="1"/>
</dbReference>
<evidence type="ECO:0000256" key="5">
    <source>
        <dbReference type="ARBA" id="ARBA00022519"/>
    </source>
</evidence>
<dbReference type="GO" id="GO:0031992">
    <property type="term" value="F:energy transducer activity"/>
    <property type="evidence" value="ECO:0007669"/>
    <property type="project" value="TreeGrafter"/>
</dbReference>
<dbReference type="InterPro" id="IPR037682">
    <property type="entry name" value="TonB_C"/>
</dbReference>
<evidence type="ECO:0000313" key="13">
    <source>
        <dbReference type="Proteomes" id="UP000007590"/>
    </source>
</evidence>
<proteinExistence type="inferred from homology"/>
<dbReference type="GO" id="GO:0055085">
    <property type="term" value="P:transmembrane transport"/>
    <property type="evidence" value="ECO:0007669"/>
    <property type="project" value="InterPro"/>
</dbReference>
<keyword evidence="6" id="KW-0812">Transmembrane</keyword>
<dbReference type="Gene3D" id="3.30.1150.10">
    <property type="match status" value="1"/>
</dbReference>
<keyword evidence="13" id="KW-1185">Reference proteome</keyword>
<dbReference type="PANTHER" id="PTHR33446">
    <property type="entry name" value="PROTEIN TONB-RELATED"/>
    <property type="match status" value="1"/>
</dbReference>
<dbReference type="KEGG" id="scn:Solca_1331"/>
<organism evidence="12 13">
    <name type="scientific">Solitalea canadensis (strain ATCC 29591 / DSM 3403 / JCM 21819 / LMG 8368 / NBRC 15130 / NCIMB 12057 / USAM 9D)</name>
    <name type="common">Flexibacter canadensis</name>
    <dbReference type="NCBI Taxonomy" id="929556"/>
    <lineage>
        <taxon>Bacteria</taxon>
        <taxon>Pseudomonadati</taxon>
        <taxon>Bacteroidota</taxon>
        <taxon>Sphingobacteriia</taxon>
        <taxon>Sphingobacteriales</taxon>
        <taxon>Sphingobacteriaceae</taxon>
        <taxon>Solitalea</taxon>
    </lineage>
</organism>
<feature type="chain" id="PRO_5003613039" evidence="10">
    <location>
        <begin position="20"/>
        <end position="899"/>
    </location>
</feature>
<comment type="similarity">
    <text evidence="2">Belongs to the TonB family.</text>
</comment>
<dbReference type="Pfam" id="PF03544">
    <property type="entry name" value="TonB_C"/>
    <property type="match status" value="1"/>
</dbReference>
<dbReference type="InterPro" id="IPR051045">
    <property type="entry name" value="TonB-dependent_transducer"/>
</dbReference>
<dbReference type="SUPFAM" id="SSF74653">
    <property type="entry name" value="TolA/TonB C-terminal domain"/>
    <property type="match status" value="1"/>
</dbReference>
<keyword evidence="5" id="KW-0997">Cell inner membrane</keyword>
<dbReference type="STRING" id="929556.Solca_1331"/>
<comment type="subcellular location">
    <subcellularLocation>
        <location evidence="1">Cell inner membrane</location>
        <topology evidence="1">Single-pass membrane protein</topology>
        <orientation evidence="1">Periplasmic side</orientation>
    </subcellularLocation>
</comment>
<evidence type="ECO:0000256" key="10">
    <source>
        <dbReference type="SAM" id="SignalP"/>
    </source>
</evidence>
<dbReference type="NCBIfam" id="TIGR01352">
    <property type="entry name" value="tonB_Cterm"/>
    <property type="match status" value="1"/>
</dbReference>
<dbReference type="OrthoDB" id="645813at2"/>
<keyword evidence="9" id="KW-0472">Membrane</keyword>
<dbReference type="GO" id="GO:0015031">
    <property type="term" value="P:protein transport"/>
    <property type="evidence" value="ECO:0007669"/>
    <property type="project" value="UniProtKB-KW"/>
</dbReference>
<dbReference type="PROSITE" id="PS52015">
    <property type="entry name" value="TONB_CTD"/>
    <property type="match status" value="1"/>
</dbReference>
<dbReference type="HOGENOM" id="CLU_322071_0_0_10"/>
<dbReference type="AlphaFoldDB" id="H8KQC3"/>
<evidence type="ECO:0000256" key="9">
    <source>
        <dbReference type="ARBA" id="ARBA00023136"/>
    </source>
</evidence>
<dbReference type="eggNOG" id="COG0810">
    <property type="taxonomic scope" value="Bacteria"/>
</dbReference>
<evidence type="ECO:0000256" key="3">
    <source>
        <dbReference type="ARBA" id="ARBA00022448"/>
    </source>
</evidence>
<dbReference type="EMBL" id="CP003349">
    <property type="protein sequence ID" value="AFD06418.1"/>
    <property type="molecule type" value="Genomic_DNA"/>
</dbReference>
<dbReference type="InterPro" id="IPR006260">
    <property type="entry name" value="TonB/TolA_C"/>
</dbReference>
<evidence type="ECO:0000256" key="6">
    <source>
        <dbReference type="ARBA" id="ARBA00022692"/>
    </source>
</evidence>
<evidence type="ECO:0000259" key="11">
    <source>
        <dbReference type="PROSITE" id="PS52015"/>
    </source>
</evidence>
<feature type="signal peptide" evidence="10">
    <location>
        <begin position="1"/>
        <end position="19"/>
    </location>
</feature>
<dbReference type="GO" id="GO:0098797">
    <property type="term" value="C:plasma membrane protein complex"/>
    <property type="evidence" value="ECO:0007669"/>
    <property type="project" value="TreeGrafter"/>
</dbReference>
<dbReference type="InterPro" id="IPR036249">
    <property type="entry name" value="Thioredoxin-like_sf"/>
</dbReference>
<dbReference type="Gene3D" id="3.40.30.10">
    <property type="entry name" value="Glutaredoxin"/>
    <property type="match status" value="1"/>
</dbReference>
<evidence type="ECO:0000256" key="1">
    <source>
        <dbReference type="ARBA" id="ARBA00004383"/>
    </source>
</evidence>
<keyword evidence="7" id="KW-0653">Protein transport</keyword>
<keyword evidence="3" id="KW-0813">Transport</keyword>
<evidence type="ECO:0000256" key="8">
    <source>
        <dbReference type="ARBA" id="ARBA00022989"/>
    </source>
</evidence>
<feature type="domain" description="TonB C-terminal" evidence="11">
    <location>
        <begin position="808"/>
        <end position="899"/>
    </location>
</feature>
<protein>
    <submittedName>
        <fullName evidence="12">TonB family protein</fullName>
    </submittedName>
</protein>
<evidence type="ECO:0000256" key="7">
    <source>
        <dbReference type="ARBA" id="ARBA00022927"/>
    </source>
</evidence>
<accession>H8KQC3</accession>
<keyword evidence="8" id="KW-1133">Transmembrane helix</keyword>
<keyword evidence="10" id="KW-0732">Signal</keyword>
<evidence type="ECO:0000256" key="4">
    <source>
        <dbReference type="ARBA" id="ARBA00022475"/>
    </source>
</evidence>
<dbReference type="RefSeq" id="WP_014679645.1">
    <property type="nucleotide sequence ID" value="NC_017770.1"/>
</dbReference>
<dbReference type="SUPFAM" id="SSF52833">
    <property type="entry name" value="Thioredoxin-like"/>
    <property type="match status" value="1"/>
</dbReference>
<dbReference type="Proteomes" id="UP000007590">
    <property type="component" value="Chromosome"/>
</dbReference>
<reference evidence="12" key="1">
    <citation type="submission" date="2012-02" db="EMBL/GenBank/DDBJ databases">
        <title>The complete genome of Solitalea canadensis DSM 3403.</title>
        <authorList>
            <consortium name="US DOE Joint Genome Institute (JGI-PGF)"/>
            <person name="Lucas S."/>
            <person name="Copeland A."/>
            <person name="Lapidus A."/>
            <person name="Glavina del Rio T."/>
            <person name="Dalin E."/>
            <person name="Tice H."/>
            <person name="Bruce D."/>
            <person name="Goodwin L."/>
            <person name="Pitluck S."/>
            <person name="Peters L."/>
            <person name="Ovchinnikova G."/>
            <person name="Lu M."/>
            <person name="Kyrpides N."/>
            <person name="Mavromatis K."/>
            <person name="Ivanova N."/>
            <person name="Brettin T."/>
            <person name="Detter J.C."/>
            <person name="Han C."/>
            <person name="Larimer F."/>
            <person name="Land M."/>
            <person name="Hauser L."/>
            <person name="Markowitz V."/>
            <person name="Cheng J.-F."/>
            <person name="Hugenholtz P."/>
            <person name="Woyke T."/>
            <person name="Wu D."/>
            <person name="Spring S."/>
            <person name="Schroeder M."/>
            <person name="Kopitz M."/>
            <person name="Brambilla E."/>
            <person name="Klenk H.-P."/>
            <person name="Eisen J.A."/>
        </authorList>
    </citation>
    <scope>NUCLEOTIDE SEQUENCE</scope>
    <source>
        <strain evidence="12">DSM 3403</strain>
    </source>
</reference>
<keyword evidence="4" id="KW-1003">Cell membrane</keyword>
<gene>
    <name evidence="12" type="ordered locus">Solca_1331</name>
</gene>